<feature type="coiled-coil region" evidence="1">
    <location>
        <begin position="311"/>
        <end position="338"/>
    </location>
</feature>
<proteinExistence type="predicted"/>
<keyword evidence="1" id="KW-0175">Coiled coil</keyword>
<dbReference type="AlphaFoldDB" id="A0A562M3E6"/>
<accession>A0A562M3E6</accession>
<gene>
    <name evidence="2" type="ORF">IQ31_05341</name>
</gene>
<dbReference type="Proteomes" id="UP000315908">
    <property type="component" value="Unassembled WGS sequence"/>
</dbReference>
<evidence type="ECO:0000313" key="2">
    <source>
        <dbReference type="EMBL" id="TWI14465.1"/>
    </source>
</evidence>
<evidence type="ECO:0000313" key="3">
    <source>
        <dbReference type="Proteomes" id="UP000315908"/>
    </source>
</evidence>
<sequence length="339" mass="38567">MKIKILFFFVLITYMKSSVFGQTEAIVPPSNRSASSLEKNVLFFADKRFKVSQSGSITLDLPTLFNGQFFPTYSSASINLQNPYVILIEDIPLYHAQEGAWIGLTTRYYMATKFKIEVFDVNDGVNQWRTIADVSNNAAWHYMARISPGSVCPSKIRFTIYNTNDTQNRLGISELFYIQPEGAQAYDGLMVRYNSQGNVGIGTNSPMAKLAVDGNILAKEIKVKTDITVPDYVFEPDYELNSLDYIADYVKTNKHLPEIPSAKEINKDGLDLAEMNLLLLKKVEEMTLYAIQQDKEIKSQSLKSVEQKNLLEEQRKEIADMKRIGKLLEQRIHQLESKK</sequence>
<protein>
    <submittedName>
        <fullName evidence="2">Uncharacterized protein</fullName>
    </submittedName>
</protein>
<dbReference type="EMBL" id="VLKR01000051">
    <property type="protein sequence ID" value="TWI14465.1"/>
    <property type="molecule type" value="Genomic_DNA"/>
</dbReference>
<reference evidence="2 3" key="1">
    <citation type="journal article" date="2015" name="Stand. Genomic Sci.">
        <title>Genomic Encyclopedia of Bacterial and Archaeal Type Strains, Phase III: the genomes of soil and plant-associated and newly described type strains.</title>
        <authorList>
            <person name="Whitman W.B."/>
            <person name="Woyke T."/>
            <person name="Klenk H.P."/>
            <person name="Zhou Y."/>
            <person name="Lilburn T.G."/>
            <person name="Beck B.J."/>
            <person name="De Vos P."/>
            <person name="Vandamme P."/>
            <person name="Eisen J.A."/>
            <person name="Garrity G."/>
            <person name="Hugenholtz P."/>
            <person name="Kyrpides N.C."/>
        </authorList>
    </citation>
    <scope>NUCLEOTIDE SEQUENCE [LARGE SCALE GENOMIC DNA]</scope>
    <source>
        <strain evidence="2 3">CGMCC 1.6855</strain>
    </source>
</reference>
<name>A0A562M3E6_9SPHI</name>
<comment type="caution">
    <text evidence="2">The sequence shown here is derived from an EMBL/GenBank/DDBJ whole genome shotgun (WGS) entry which is preliminary data.</text>
</comment>
<evidence type="ECO:0000256" key="1">
    <source>
        <dbReference type="SAM" id="Coils"/>
    </source>
</evidence>
<organism evidence="2 3">
    <name type="scientific">Sphingobacterium siyangense</name>
    <dbReference type="NCBI Taxonomy" id="459529"/>
    <lineage>
        <taxon>Bacteria</taxon>
        <taxon>Pseudomonadati</taxon>
        <taxon>Bacteroidota</taxon>
        <taxon>Sphingobacteriia</taxon>
        <taxon>Sphingobacteriales</taxon>
        <taxon>Sphingobacteriaceae</taxon>
        <taxon>Sphingobacterium</taxon>
    </lineage>
</organism>